<evidence type="ECO:0000313" key="3">
    <source>
        <dbReference type="Proteomes" id="UP000827724"/>
    </source>
</evidence>
<dbReference type="InterPro" id="IPR016095">
    <property type="entry name" value="Ribosomal_uL1_3-a/b-sand"/>
</dbReference>
<feature type="compositionally biased region" description="Basic and acidic residues" evidence="1">
    <location>
        <begin position="191"/>
        <end position="205"/>
    </location>
</feature>
<protein>
    <submittedName>
        <fullName evidence="2">Electron transfer flavoprotein subunit alpha</fullName>
    </submittedName>
</protein>
<proteinExistence type="predicted"/>
<dbReference type="SUPFAM" id="SSF56808">
    <property type="entry name" value="Ribosomal protein L1"/>
    <property type="match status" value="1"/>
</dbReference>
<dbReference type="InterPro" id="IPR028364">
    <property type="entry name" value="Ribosomal_uL1/biogenesis"/>
</dbReference>
<feature type="compositionally biased region" description="Basic and acidic residues" evidence="1">
    <location>
        <begin position="349"/>
        <end position="387"/>
    </location>
</feature>
<dbReference type="Pfam" id="PF00687">
    <property type="entry name" value="Ribosomal_L1"/>
    <property type="match status" value="1"/>
</dbReference>
<reference evidence="2" key="1">
    <citation type="submission" date="2021-08" db="EMBL/GenBank/DDBJ databases">
        <title>Chromosome-Level Trichoderma cornu-damae using Hi-C Data.</title>
        <authorList>
            <person name="Kim C.S."/>
        </authorList>
    </citation>
    <scope>NUCLEOTIDE SEQUENCE</scope>
    <source>
        <strain evidence="2">KA19-0412C</strain>
    </source>
</reference>
<dbReference type="InterPro" id="IPR023674">
    <property type="entry name" value="Ribosomal_uL1-like"/>
</dbReference>
<sequence>MVPSKEVAAAGSNALASINSTQTLKASKALLAHIKKASKEKAEASSKRNLLEETDGDSDQTIWLTLTTKRHIADKAKLQPGRIPLPHSLHASGETTVCLITADPQRAYKNIVASDEFPAELRKRVTRVIDITKLKAKYSQYEAQRKLFSEHDVFLGDDRIVNRLPKVLGKTFYKTTLKRPVPVVLKPRARRVDGKKTKPQKKEGEANAGTPAEIAKEIEKALGSALVSLSPTTNTAVRVGFSDWAPEQLAANVEAVAAAVVDKWVPQQWRNVRSIYIKGPETAALPVWLTDELWLDGKDVIADAEGEARALRAAERAAERANVGKKRKTVDATEQAEPPATKKAKKAVKKEDKPKPDSNDDKLDKQISDRKARLRRAKDTAKKAAEE</sequence>
<accession>A0A9P8TUK0</accession>
<comment type="caution">
    <text evidence="2">The sequence shown here is derived from an EMBL/GenBank/DDBJ whole genome shotgun (WGS) entry which is preliminary data.</text>
</comment>
<feature type="region of interest" description="Disordered" evidence="1">
    <location>
        <begin position="318"/>
        <end position="387"/>
    </location>
</feature>
<dbReference type="CDD" id="cd00403">
    <property type="entry name" value="Ribosomal_L1"/>
    <property type="match status" value="1"/>
</dbReference>
<keyword evidence="3" id="KW-1185">Reference proteome</keyword>
<organism evidence="2 3">
    <name type="scientific">Trichoderma cornu-damae</name>
    <dbReference type="NCBI Taxonomy" id="654480"/>
    <lineage>
        <taxon>Eukaryota</taxon>
        <taxon>Fungi</taxon>
        <taxon>Dikarya</taxon>
        <taxon>Ascomycota</taxon>
        <taxon>Pezizomycotina</taxon>
        <taxon>Sordariomycetes</taxon>
        <taxon>Hypocreomycetidae</taxon>
        <taxon>Hypocreales</taxon>
        <taxon>Hypocreaceae</taxon>
        <taxon>Trichoderma</taxon>
    </lineage>
</organism>
<dbReference type="Gene3D" id="3.40.50.790">
    <property type="match status" value="1"/>
</dbReference>
<dbReference type="AlphaFoldDB" id="A0A9P8TUK0"/>
<dbReference type="Proteomes" id="UP000827724">
    <property type="component" value="Unassembled WGS sequence"/>
</dbReference>
<evidence type="ECO:0000256" key="1">
    <source>
        <dbReference type="SAM" id="MobiDB-lite"/>
    </source>
</evidence>
<feature type="region of interest" description="Disordered" evidence="1">
    <location>
        <begin position="191"/>
        <end position="212"/>
    </location>
</feature>
<name>A0A9P8TUK0_9HYPO</name>
<dbReference type="OrthoDB" id="10251727at2759"/>
<evidence type="ECO:0000313" key="2">
    <source>
        <dbReference type="EMBL" id="KAH6605423.1"/>
    </source>
</evidence>
<dbReference type="EMBL" id="JAIWOZ010000005">
    <property type="protein sequence ID" value="KAH6605423.1"/>
    <property type="molecule type" value="Genomic_DNA"/>
</dbReference>
<gene>
    <name evidence="2" type="ORF">Trco_007130</name>
</gene>